<organism evidence="3 4">
    <name type="scientific">Dipteronia dyeriana</name>
    <dbReference type="NCBI Taxonomy" id="168575"/>
    <lineage>
        <taxon>Eukaryota</taxon>
        <taxon>Viridiplantae</taxon>
        <taxon>Streptophyta</taxon>
        <taxon>Embryophyta</taxon>
        <taxon>Tracheophyta</taxon>
        <taxon>Spermatophyta</taxon>
        <taxon>Magnoliopsida</taxon>
        <taxon>eudicotyledons</taxon>
        <taxon>Gunneridae</taxon>
        <taxon>Pentapetalae</taxon>
        <taxon>rosids</taxon>
        <taxon>malvids</taxon>
        <taxon>Sapindales</taxon>
        <taxon>Sapindaceae</taxon>
        <taxon>Hippocastanoideae</taxon>
        <taxon>Acereae</taxon>
        <taxon>Dipteronia</taxon>
    </lineage>
</organism>
<name>A0AAD9XLG0_9ROSI</name>
<dbReference type="EMBL" id="JANJYI010000002">
    <property type="protein sequence ID" value="KAK2661400.1"/>
    <property type="molecule type" value="Genomic_DNA"/>
</dbReference>
<gene>
    <name evidence="3" type="ORF">Ddye_007933</name>
</gene>
<protein>
    <recommendedName>
        <fullName evidence="2">DUF8039 domain-containing protein</fullName>
    </recommendedName>
</protein>
<keyword evidence="4" id="KW-1185">Reference proteome</keyword>
<dbReference type="Proteomes" id="UP001280121">
    <property type="component" value="Unassembled WGS sequence"/>
</dbReference>
<sequence length="124" mass="13685">MDYKYPQTPTDDSTTEIGQGNNYKRAKIVESTTKTPTSDSIAEIDASSKKCKLLNWIGIGSGEVVAEAEIDCVDPQASVHHMILGPDFWRVCVNKIMVSKVPLISPTSDLQILEDARDTFIAWP</sequence>
<accession>A0AAD9XLG0</accession>
<feature type="compositionally biased region" description="Polar residues" evidence="1">
    <location>
        <begin position="7"/>
        <end position="20"/>
    </location>
</feature>
<evidence type="ECO:0000313" key="4">
    <source>
        <dbReference type="Proteomes" id="UP001280121"/>
    </source>
</evidence>
<comment type="caution">
    <text evidence="3">The sequence shown here is derived from an EMBL/GenBank/DDBJ whole genome shotgun (WGS) entry which is preliminary data.</text>
</comment>
<dbReference type="Pfam" id="PF26133">
    <property type="entry name" value="DUF8039"/>
    <property type="match status" value="1"/>
</dbReference>
<dbReference type="InterPro" id="IPR058352">
    <property type="entry name" value="DUF8039"/>
</dbReference>
<reference evidence="3" key="1">
    <citation type="journal article" date="2023" name="Plant J.">
        <title>Genome sequences and population genomics provide insights into the demographic history, inbreeding, and mutation load of two 'living fossil' tree species of Dipteronia.</title>
        <authorList>
            <person name="Feng Y."/>
            <person name="Comes H.P."/>
            <person name="Chen J."/>
            <person name="Zhu S."/>
            <person name="Lu R."/>
            <person name="Zhang X."/>
            <person name="Li P."/>
            <person name="Qiu J."/>
            <person name="Olsen K.M."/>
            <person name="Qiu Y."/>
        </authorList>
    </citation>
    <scope>NUCLEOTIDE SEQUENCE</scope>
    <source>
        <strain evidence="3">KIB01</strain>
    </source>
</reference>
<feature type="non-terminal residue" evidence="3">
    <location>
        <position position="124"/>
    </location>
</feature>
<evidence type="ECO:0000256" key="1">
    <source>
        <dbReference type="SAM" id="MobiDB-lite"/>
    </source>
</evidence>
<dbReference type="AlphaFoldDB" id="A0AAD9XLG0"/>
<evidence type="ECO:0000259" key="2">
    <source>
        <dbReference type="Pfam" id="PF26133"/>
    </source>
</evidence>
<proteinExistence type="predicted"/>
<feature type="domain" description="DUF8039" evidence="2">
    <location>
        <begin position="40"/>
        <end position="124"/>
    </location>
</feature>
<feature type="region of interest" description="Disordered" evidence="1">
    <location>
        <begin position="1"/>
        <end position="20"/>
    </location>
</feature>
<evidence type="ECO:0000313" key="3">
    <source>
        <dbReference type="EMBL" id="KAK2661400.1"/>
    </source>
</evidence>